<accession>A0ABN4TGH8</accession>
<dbReference type="InterPro" id="IPR001845">
    <property type="entry name" value="HTH_ArsR_DNA-bd_dom"/>
</dbReference>
<proteinExistence type="predicted"/>
<dbReference type="RefSeq" id="WP_071010251.1">
    <property type="nucleotide sequence ID" value="NZ_CP017754.1"/>
</dbReference>
<dbReference type="InterPro" id="IPR051011">
    <property type="entry name" value="Metal_resp_trans_reg"/>
</dbReference>
<keyword evidence="6" id="KW-1185">Reference proteome</keyword>
<name>A0ABN4TGH8_9BURK</name>
<dbReference type="SUPFAM" id="SSF46785">
    <property type="entry name" value="Winged helix' DNA-binding domain"/>
    <property type="match status" value="1"/>
</dbReference>
<dbReference type="InterPro" id="IPR036388">
    <property type="entry name" value="WH-like_DNA-bd_sf"/>
</dbReference>
<gene>
    <name evidence="5" type="ORF">BKK80_00225</name>
</gene>
<dbReference type="Pfam" id="PF01022">
    <property type="entry name" value="HTH_5"/>
    <property type="match status" value="1"/>
</dbReference>
<keyword evidence="2" id="KW-0238">DNA-binding</keyword>
<evidence type="ECO:0000259" key="4">
    <source>
        <dbReference type="PROSITE" id="PS50987"/>
    </source>
</evidence>
<evidence type="ECO:0000313" key="6">
    <source>
        <dbReference type="Proteomes" id="UP000177515"/>
    </source>
</evidence>
<dbReference type="PROSITE" id="PS50987">
    <property type="entry name" value="HTH_ARSR_2"/>
    <property type="match status" value="1"/>
</dbReference>
<dbReference type="InterPro" id="IPR011991">
    <property type="entry name" value="ArsR-like_HTH"/>
</dbReference>
<dbReference type="PANTHER" id="PTHR43132:SF9">
    <property type="entry name" value="ARSR FAMILY TRANSCRIPTIONAL REGULATORY PROTEIN"/>
    <property type="match status" value="1"/>
</dbReference>
<dbReference type="EMBL" id="CP017754">
    <property type="protein sequence ID" value="AOZ04433.1"/>
    <property type="molecule type" value="Genomic_DNA"/>
</dbReference>
<dbReference type="InterPro" id="IPR036390">
    <property type="entry name" value="WH_DNA-bd_sf"/>
</dbReference>
<evidence type="ECO:0000313" key="5">
    <source>
        <dbReference type="EMBL" id="AOZ04433.1"/>
    </source>
</evidence>
<keyword evidence="1" id="KW-0805">Transcription regulation</keyword>
<dbReference type="NCBIfam" id="NF033788">
    <property type="entry name" value="HTH_metalloreg"/>
    <property type="match status" value="1"/>
</dbReference>
<evidence type="ECO:0000256" key="1">
    <source>
        <dbReference type="ARBA" id="ARBA00023015"/>
    </source>
</evidence>
<organism evidence="5 6">
    <name type="scientific">Cupriavidus malaysiensis</name>
    <dbReference type="NCBI Taxonomy" id="367825"/>
    <lineage>
        <taxon>Bacteria</taxon>
        <taxon>Pseudomonadati</taxon>
        <taxon>Pseudomonadota</taxon>
        <taxon>Betaproteobacteria</taxon>
        <taxon>Burkholderiales</taxon>
        <taxon>Burkholderiaceae</taxon>
        <taxon>Cupriavidus</taxon>
    </lineage>
</organism>
<dbReference type="PANTHER" id="PTHR43132">
    <property type="entry name" value="ARSENICAL RESISTANCE OPERON REPRESSOR ARSR-RELATED"/>
    <property type="match status" value="1"/>
</dbReference>
<sequence>MRIHAYRHILDAMEELDRVFEKVSGYFSLLAEPTRLKILHALCDGEKPVGTVVETVGSSQTNVSRHLNAMYRAGVLARRKEANLVYYAIADESVVALCRSVCVQVASQLEDEALTPTVVDRFMPGQPAPSAPARKRAARR</sequence>
<feature type="domain" description="HTH arsR-type" evidence="4">
    <location>
        <begin position="16"/>
        <end position="109"/>
    </location>
</feature>
<dbReference type="Gene3D" id="1.10.10.10">
    <property type="entry name" value="Winged helix-like DNA-binding domain superfamily/Winged helix DNA-binding domain"/>
    <property type="match status" value="1"/>
</dbReference>
<evidence type="ECO:0000256" key="2">
    <source>
        <dbReference type="ARBA" id="ARBA00023125"/>
    </source>
</evidence>
<keyword evidence="3" id="KW-0804">Transcription</keyword>
<reference evidence="5 6" key="1">
    <citation type="submission" date="2016-10" db="EMBL/GenBank/DDBJ databases">
        <title>Complete genome sequences of three Cupriavidus strains isolated from various Malaysian environments.</title>
        <authorList>
            <person name="Abdullah A.A.-A."/>
            <person name="Shafie N.A.H."/>
            <person name="Lau N.S."/>
        </authorList>
    </citation>
    <scope>NUCLEOTIDE SEQUENCE [LARGE SCALE GENOMIC DNA]</scope>
    <source>
        <strain evidence="5 6">USMAA1020</strain>
    </source>
</reference>
<dbReference type="CDD" id="cd00090">
    <property type="entry name" value="HTH_ARSR"/>
    <property type="match status" value="1"/>
</dbReference>
<dbReference type="PRINTS" id="PR00778">
    <property type="entry name" value="HTHARSR"/>
</dbReference>
<evidence type="ECO:0000256" key="3">
    <source>
        <dbReference type="ARBA" id="ARBA00023163"/>
    </source>
</evidence>
<dbReference type="Proteomes" id="UP000177515">
    <property type="component" value="Chromosome 1"/>
</dbReference>
<protein>
    <submittedName>
        <fullName evidence="5">Transcriptional regulator</fullName>
    </submittedName>
</protein>
<dbReference type="SMART" id="SM00418">
    <property type="entry name" value="HTH_ARSR"/>
    <property type="match status" value="1"/>
</dbReference>